<dbReference type="AlphaFoldDB" id="A0A9D4NI90"/>
<comment type="caution">
    <text evidence="2">The sequence shown here is derived from an EMBL/GenBank/DDBJ whole genome shotgun (WGS) entry which is preliminary data.</text>
</comment>
<organism evidence="2 3">
    <name type="scientific">Dreissena polymorpha</name>
    <name type="common">Zebra mussel</name>
    <name type="synonym">Mytilus polymorpha</name>
    <dbReference type="NCBI Taxonomy" id="45954"/>
    <lineage>
        <taxon>Eukaryota</taxon>
        <taxon>Metazoa</taxon>
        <taxon>Spiralia</taxon>
        <taxon>Lophotrochozoa</taxon>
        <taxon>Mollusca</taxon>
        <taxon>Bivalvia</taxon>
        <taxon>Autobranchia</taxon>
        <taxon>Heteroconchia</taxon>
        <taxon>Euheterodonta</taxon>
        <taxon>Imparidentia</taxon>
        <taxon>Neoheterodontei</taxon>
        <taxon>Myida</taxon>
        <taxon>Dreissenoidea</taxon>
        <taxon>Dreissenidae</taxon>
        <taxon>Dreissena</taxon>
    </lineage>
</organism>
<dbReference type="EMBL" id="JAIWYP010000001">
    <property type="protein sequence ID" value="KAH3894204.1"/>
    <property type="molecule type" value="Genomic_DNA"/>
</dbReference>
<feature type="compositionally biased region" description="Low complexity" evidence="1">
    <location>
        <begin position="9"/>
        <end position="23"/>
    </location>
</feature>
<evidence type="ECO:0000313" key="2">
    <source>
        <dbReference type="EMBL" id="KAH3894204.1"/>
    </source>
</evidence>
<feature type="compositionally biased region" description="Polar residues" evidence="1">
    <location>
        <begin position="24"/>
        <end position="34"/>
    </location>
</feature>
<accession>A0A9D4NI90</accession>
<evidence type="ECO:0000313" key="3">
    <source>
        <dbReference type="Proteomes" id="UP000828390"/>
    </source>
</evidence>
<feature type="region of interest" description="Disordered" evidence="1">
    <location>
        <begin position="1"/>
        <end position="34"/>
    </location>
</feature>
<gene>
    <name evidence="2" type="ORF">DPMN_018361</name>
</gene>
<sequence>MFGDKENIGFSGTSSLTSTPGLGNVTSPAPSGLKNTPIRSLAASYKAARSENEVNIFVLIFRPLILLKDKLQIIVVNNLYPNIAMSKSQQLFRVKIIPIFTTHLFTSSLEDNHLPLHVTKWIKILDKLTTK</sequence>
<dbReference type="Proteomes" id="UP000828390">
    <property type="component" value="Unassembled WGS sequence"/>
</dbReference>
<reference evidence="2" key="1">
    <citation type="journal article" date="2019" name="bioRxiv">
        <title>The Genome of the Zebra Mussel, Dreissena polymorpha: A Resource for Invasive Species Research.</title>
        <authorList>
            <person name="McCartney M.A."/>
            <person name="Auch B."/>
            <person name="Kono T."/>
            <person name="Mallez S."/>
            <person name="Zhang Y."/>
            <person name="Obille A."/>
            <person name="Becker A."/>
            <person name="Abrahante J.E."/>
            <person name="Garbe J."/>
            <person name="Badalamenti J.P."/>
            <person name="Herman A."/>
            <person name="Mangelson H."/>
            <person name="Liachko I."/>
            <person name="Sullivan S."/>
            <person name="Sone E.D."/>
            <person name="Koren S."/>
            <person name="Silverstein K.A.T."/>
            <person name="Beckman K.B."/>
            <person name="Gohl D.M."/>
        </authorList>
    </citation>
    <scope>NUCLEOTIDE SEQUENCE</scope>
    <source>
        <strain evidence="2">Duluth1</strain>
        <tissue evidence="2">Whole animal</tissue>
    </source>
</reference>
<name>A0A9D4NI90_DREPO</name>
<reference evidence="2" key="2">
    <citation type="submission" date="2020-11" db="EMBL/GenBank/DDBJ databases">
        <authorList>
            <person name="McCartney M.A."/>
            <person name="Auch B."/>
            <person name="Kono T."/>
            <person name="Mallez S."/>
            <person name="Becker A."/>
            <person name="Gohl D.M."/>
            <person name="Silverstein K.A.T."/>
            <person name="Koren S."/>
            <person name="Bechman K.B."/>
            <person name="Herman A."/>
            <person name="Abrahante J.E."/>
            <person name="Garbe J."/>
        </authorList>
    </citation>
    <scope>NUCLEOTIDE SEQUENCE</scope>
    <source>
        <strain evidence="2">Duluth1</strain>
        <tissue evidence="2">Whole animal</tissue>
    </source>
</reference>
<evidence type="ECO:0000256" key="1">
    <source>
        <dbReference type="SAM" id="MobiDB-lite"/>
    </source>
</evidence>
<proteinExistence type="predicted"/>
<keyword evidence="3" id="KW-1185">Reference proteome</keyword>
<protein>
    <submittedName>
        <fullName evidence="2">Uncharacterized protein</fullName>
    </submittedName>
</protein>